<gene>
    <name evidence="9" type="ORF">LZ518_09910</name>
</gene>
<evidence type="ECO:0000256" key="6">
    <source>
        <dbReference type="ARBA" id="ARBA00023027"/>
    </source>
</evidence>
<evidence type="ECO:0000256" key="3">
    <source>
        <dbReference type="ARBA" id="ARBA00022630"/>
    </source>
</evidence>
<name>A0ABT0SAK6_9SPHN</name>
<dbReference type="Pfam" id="PF07992">
    <property type="entry name" value="Pyr_redox_2"/>
    <property type="match status" value="1"/>
</dbReference>
<accession>A0ABT0SAK6</accession>
<sequence length="425" mass="46134">MSERAPRVVIVGAGFGGLAAAKRLVGKRVDVTLVDRRNHHLFQPLLYQVATAALSPADIAAPIRSILSSAPNVRVLLDEVVGIESSSNQVILDRTGPLAFDWLILSTGACHSYFGQDHWASHAPGLKSIEDAVDIRRRVLLALELAETETDATRRRRLLTFVVIGGGPTGVEMAGAIAELARRSASNDFRSITPRCSRVVLVEAGSRVLPAFPPPLSLKAEQALSELGVEVLVNSPVSNVAGDHVASGRVQIPAHTVVWAAGVQASPAAQWLKAEHDRQGRIFVERDLRVPDHDRIFAIGDTANVPSMDGQALPAIAPVAKQQGRWVADQILGRCAMPFAYRSFGNLATIGRSKAVIEWGNYQQSGFIAWLIWSLAHIWFLVGFRSRLAVGISWLWNYFTYQRSARLITDEAVSSSRILGREAGA</sequence>
<dbReference type="EMBL" id="JAMGBB010000001">
    <property type="protein sequence ID" value="MCL6741445.1"/>
    <property type="molecule type" value="Genomic_DNA"/>
</dbReference>
<keyword evidence="10" id="KW-1185">Reference proteome</keyword>
<dbReference type="Gene3D" id="3.50.50.100">
    <property type="match status" value="1"/>
</dbReference>
<dbReference type="InterPro" id="IPR036188">
    <property type="entry name" value="FAD/NAD-bd_sf"/>
</dbReference>
<keyword evidence="3" id="KW-0285">Flavoprotein</keyword>
<dbReference type="InterPro" id="IPR045024">
    <property type="entry name" value="NDH-2"/>
</dbReference>
<proteinExistence type="inferred from homology"/>
<comment type="caution">
    <text evidence="9">The sequence shown here is derived from an EMBL/GenBank/DDBJ whole genome shotgun (WGS) entry which is preliminary data.</text>
</comment>
<dbReference type="RefSeq" id="WP_249915828.1">
    <property type="nucleotide sequence ID" value="NZ_JAMGBB010000001.1"/>
</dbReference>
<evidence type="ECO:0000259" key="8">
    <source>
        <dbReference type="Pfam" id="PF07992"/>
    </source>
</evidence>
<dbReference type="InterPro" id="IPR023753">
    <property type="entry name" value="FAD/NAD-binding_dom"/>
</dbReference>
<evidence type="ECO:0000256" key="1">
    <source>
        <dbReference type="ARBA" id="ARBA00005272"/>
    </source>
</evidence>
<keyword evidence="5" id="KW-0560">Oxidoreductase</keyword>
<dbReference type="PRINTS" id="PR00368">
    <property type="entry name" value="FADPNR"/>
</dbReference>
<dbReference type="Proteomes" id="UP001165383">
    <property type="component" value="Unassembled WGS sequence"/>
</dbReference>
<dbReference type="PANTHER" id="PTHR43706">
    <property type="entry name" value="NADH DEHYDROGENASE"/>
    <property type="match status" value="1"/>
</dbReference>
<dbReference type="PANTHER" id="PTHR43706:SF47">
    <property type="entry name" value="EXTERNAL NADH-UBIQUINONE OXIDOREDUCTASE 1, MITOCHONDRIAL-RELATED"/>
    <property type="match status" value="1"/>
</dbReference>
<evidence type="ECO:0000313" key="9">
    <source>
        <dbReference type="EMBL" id="MCL6741445.1"/>
    </source>
</evidence>
<feature type="domain" description="FAD/NAD(P)-binding" evidence="8">
    <location>
        <begin position="7"/>
        <end position="324"/>
    </location>
</feature>
<evidence type="ECO:0000256" key="7">
    <source>
        <dbReference type="ARBA" id="ARBA00047599"/>
    </source>
</evidence>
<comment type="catalytic activity">
    <reaction evidence="7">
        <text>a quinone + NADH + H(+) = a quinol + NAD(+)</text>
        <dbReference type="Rhea" id="RHEA:46160"/>
        <dbReference type="ChEBI" id="CHEBI:15378"/>
        <dbReference type="ChEBI" id="CHEBI:24646"/>
        <dbReference type="ChEBI" id="CHEBI:57540"/>
        <dbReference type="ChEBI" id="CHEBI:57945"/>
        <dbReference type="ChEBI" id="CHEBI:132124"/>
        <dbReference type="EC" id="1.6.5.9"/>
    </reaction>
</comment>
<keyword evidence="4" id="KW-0274">FAD</keyword>
<reference evidence="9" key="1">
    <citation type="submission" date="2022-05" db="EMBL/GenBank/DDBJ databases">
        <authorList>
            <person name="Jo J.-H."/>
            <person name="Im W.-T."/>
        </authorList>
    </citation>
    <scope>NUCLEOTIDE SEQUENCE</scope>
    <source>
        <strain evidence="9">RB56-2</strain>
    </source>
</reference>
<organism evidence="9 10">
    <name type="scientific">Sphingomonas brevis</name>
    <dbReference type="NCBI Taxonomy" id="2908206"/>
    <lineage>
        <taxon>Bacteria</taxon>
        <taxon>Pseudomonadati</taxon>
        <taxon>Pseudomonadota</taxon>
        <taxon>Alphaproteobacteria</taxon>
        <taxon>Sphingomonadales</taxon>
        <taxon>Sphingomonadaceae</taxon>
        <taxon>Sphingomonas</taxon>
    </lineage>
</organism>
<protein>
    <recommendedName>
        <fullName evidence="2">NADH:ubiquinone reductase (non-electrogenic)</fullName>
        <ecNumber evidence="2">1.6.5.9</ecNumber>
    </recommendedName>
</protein>
<evidence type="ECO:0000313" key="10">
    <source>
        <dbReference type="Proteomes" id="UP001165383"/>
    </source>
</evidence>
<keyword evidence="6" id="KW-0520">NAD</keyword>
<dbReference type="EC" id="1.6.5.9" evidence="2"/>
<evidence type="ECO:0000256" key="5">
    <source>
        <dbReference type="ARBA" id="ARBA00023002"/>
    </source>
</evidence>
<comment type="similarity">
    <text evidence="1">Belongs to the NADH dehydrogenase family.</text>
</comment>
<dbReference type="PRINTS" id="PR00411">
    <property type="entry name" value="PNDRDTASEI"/>
</dbReference>
<dbReference type="SUPFAM" id="SSF51905">
    <property type="entry name" value="FAD/NAD(P)-binding domain"/>
    <property type="match status" value="1"/>
</dbReference>
<evidence type="ECO:0000256" key="2">
    <source>
        <dbReference type="ARBA" id="ARBA00012637"/>
    </source>
</evidence>
<evidence type="ECO:0000256" key="4">
    <source>
        <dbReference type="ARBA" id="ARBA00022827"/>
    </source>
</evidence>